<name>A0A3M2YIM7_PSEYM</name>
<protein>
    <submittedName>
        <fullName evidence="1">Leucine-rich repeat domain protein</fullName>
    </submittedName>
</protein>
<organism evidence="1 2">
    <name type="scientific">Pseudomonas syringae pv. maculicola</name>
    <dbReference type="NCBI Taxonomy" id="59511"/>
    <lineage>
        <taxon>Bacteria</taxon>
        <taxon>Pseudomonadati</taxon>
        <taxon>Pseudomonadota</taxon>
        <taxon>Gammaproteobacteria</taxon>
        <taxon>Pseudomonadales</taxon>
        <taxon>Pseudomonadaceae</taxon>
        <taxon>Pseudomonas</taxon>
    </lineage>
</organism>
<sequence length="74" mass="8252">RNARLDLRETPLGGVLLDNLHDRKLAALRDDALFHGVPTASEDQKTFDERVQYFKDTAFNVLNIAAFVVPGLGE</sequence>
<feature type="non-terminal residue" evidence="1">
    <location>
        <position position="1"/>
    </location>
</feature>
<evidence type="ECO:0000313" key="2">
    <source>
        <dbReference type="Proteomes" id="UP000282378"/>
    </source>
</evidence>
<accession>A0A3M2YIM7</accession>
<proteinExistence type="predicted"/>
<dbReference type="EMBL" id="RBNL01002270">
    <property type="protein sequence ID" value="RML75883.1"/>
    <property type="molecule type" value="Genomic_DNA"/>
</dbReference>
<dbReference type="AlphaFoldDB" id="A0A3M2YIM7"/>
<dbReference type="Proteomes" id="UP000282378">
    <property type="component" value="Unassembled WGS sequence"/>
</dbReference>
<gene>
    <name evidence="1" type="ORF">APX70_00335</name>
</gene>
<comment type="caution">
    <text evidence="1">The sequence shown here is derived from an EMBL/GenBank/DDBJ whole genome shotgun (WGS) entry which is preliminary data.</text>
</comment>
<reference evidence="1 2" key="1">
    <citation type="submission" date="2018-08" db="EMBL/GenBank/DDBJ databases">
        <title>Recombination of ecologically and evolutionarily significant loci maintains genetic cohesion in the Pseudomonas syringae species complex.</title>
        <authorList>
            <person name="Dillon M."/>
            <person name="Thakur S."/>
            <person name="Almeida R.N.D."/>
            <person name="Weir B.S."/>
            <person name="Guttman D.S."/>
        </authorList>
    </citation>
    <scope>NUCLEOTIDE SEQUENCE [LARGE SCALE GENOMIC DNA]</scope>
    <source>
        <strain evidence="1 2">88_10</strain>
    </source>
</reference>
<feature type="non-terminal residue" evidence="1">
    <location>
        <position position="74"/>
    </location>
</feature>
<evidence type="ECO:0000313" key="1">
    <source>
        <dbReference type="EMBL" id="RML75883.1"/>
    </source>
</evidence>